<dbReference type="SMART" id="SM00256">
    <property type="entry name" value="FBOX"/>
    <property type="match status" value="1"/>
</dbReference>
<evidence type="ECO:0000313" key="2">
    <source>
        <dbReference type="EMBL" id="KAK8602430.1"/>
    </source>
</evidence>
<evidence type="ECO:0000259" key="1">
    <source>
        <dbReference type="PROSITE" id="PS50181"/>
    </source>
</evidence>
<dbReference type="Gene3D" id="3.80.10.10">
    <property type="entry name" value="Ribonuclease Inhibitor"/>
    <property type="match status" value="1"/>
</dbReference>
<dbReference type="SUPFAM" id="SSF52058">
    <property type="entry name" value="L domain-like"/>
    <property type="match status" value="1"/>
</dbReference>
<sequence>MLIFVVRSLQGNRLSGKIPSVIGTGFKLQQVNWTYTPYFREYTIHCRFLHGNQLTGSIPPELGNMSKLHYLELNDNQLTGHIPSELGKLTELYDLNVANNKLEGPIPSNLSSCTNLNSLNLSSNNIKGSIRIELSRIGNLDTLQVLSGQRNLSRNHLTGVIPAEFANLRSVMEMPDSPRTHAASEPVLIVDWENLPDLCVLKIFEKIDVPISQVKLSAVSKRWYSLFNTFLDHKWRSSTNRIPLLLIPSKKSSTKGKLYSLQSKSKVSEIELPKLQTFRFCGSCYGWLATVDQSEIITLSNPFKEVCSISLPRIDTGFFYIDNHPFTIPKVVLSEDPLLYPDSYVVTIIYAPYHQLAVYKSGQKDWIYIDGDEFNEIGFTDIIFHRNFVYAIRHQNILLSFDVNGIDGTSKSPKWNKLLIDADEYEQLGKKTSFRIYLVMSSMGNLYSIHKYLDFERKGGIEAHSTKRFDVFKLILDEENGKLLEKKEVNHIDGDIVFVGDNKTLAVSALVFPQGQPNSIYFTDDFFYSNAYEPFGPRDIGIFHLKDKSFEKYYQFKSSHKDLPPYIWIWSPVDFKPKTVERRATHPIAKAIVDRAELLNLTLPETRGQAVEPGAVKPQVTRCGGVLVSGDGVIKAMFMGPSPLLGFEEIDQYISDINKAVSCSAVLPSNGMATCEVLMLEQRLVHICCVLV</sequence>
<reference evidence="2 3" key="1">
    <citation type="journal article" date="2024" name="G3 (Bethesda)">
        <title>Genome assembly of Hibiscus sabdariffa L. provides insights into metabolisms of medicinal natural products.</title>
        <authorList>
            <person name="Kim T."/>
        </authorList>
    </citation>
    <scope>NUCLEOTIDE SEQUENCE [LARGE SCALE GENOMIC DNA]</scope>
    <source>
        <strain evidence="2">TK-2024</strain>
        <tissue evidence="2">Old leaves</tissue>
    </source>
</reference>
<accession>A0ABR2GIB7</accession>
<name>A0ABR2GIB7_9ROSI</name>
<protein>
    <recommendedName>
        <fullName evidence="1">F-box domain-containing protein</fullName>
    </recommendedName>
</protein>
<proteinExistence type="predicted"/>
<dbReference type="InterPro" id="IPR036047">
    <property type="entry name" value="F-box-like_dom_sf"/>
</dbReference>
<dbReference type="Gene3D" id="1.20.1280.50">
    <property type="match status" value="1"/>
</dbReference>
<dbReference type="PANTHER" id="PTHR44259">
    <property type="entry name" value="OS07G0183000 PROTEIN-RELATED"/>
    <property type="match status" value="1"/>
</dbReference>
<dbReference type="PANTHER" id="PTHR44259:SF93">
    <property type="entry name" value="PROTEIN, PUTATIVE (DUF295)-RELATED"/>
    <property type="match status" value="1"/>
</dbReference>
<organism evidence="2 3">
    <name type="scientific">Hibiscus sabdariffa</name>
    <name type="common">roselle</name>
    <dbReference type="NCBI Taxonomy" id="183260"/>
    <lineage>
        <taxon>Eukaryota</taxon>
        <taxon>Viridiplantae</taxon>
        <taxon>Streptophyta</taxon>
        <taxon>Embryophyta</taxon>
        <taxon>Tracheophyta</taxon>
        <taxon>Spermatophyta</taxon>
        <taxon>Magnoliopsida</taxon>
        <taxon>eudicotyledons</taxon>
        <taxon>Gunneridae</taxon>
        <taxon>Pentapetalae</taxon>
        <taxon>rosids</taxon>
        <taxon>malvids</taxon>
        <taxon>Malvales</taxon>
        <taxon>Malvaceae</taxon>
        <taxon>Malvoideae</taxon>
        <taxon>Hibiscus</taxon>
    </lineage>
</organism>
<gene>
    <name evidence="2" type="ORF">V6N12_052237</name>
</gene>
<dbReference type="InterPro" id="IPR050942">
    <property type="entry name" value="F-box_BR-signaling"/>
</dbReference>
<dbReference type="InterPro" id="IPR005174">
    <property type="entry name" value="KIB1-4_b-propeller"/>
</dbReference>
<dbReference type="Pfam" id="PF00646">
    <property type="entry name" value="F-box"/>
    <property type="match status" value="1"/>
</dbReference>
<comment type="caution">
    <text evidence="2">The sequence shown here is derived from an EMBL/GenBank/DDBJ whole genome shotgun (WGS) entry which is preliminary data.</text>
</comment>
<dbReference type="EMBL" id="JBBPBM010000001">
    <property type="protein sequence ID" value="KAK8602430.1"/>
    <property type="molecule type" value="Genomic_DNA"/>
</dbReference>
<evidence type="ECO:0000313" key="3">
    <source>
        <dbReference type="Proteomes" id="UP001472677"/>
    </source>
</evidence>
<dbReference type="InterPro" id="IPR001611">
    <property type="entry name" value="Leu-rich_rpt"/>
</dbReference>
<dbReference type="InterPro" id="IPR001810">
    <property type="entry name" value="F-box_dom"/>
</dbReference>
<dbReference type="PROSITE" id="PS50181">
    <property type="entry name" value="FBOX"/>
    <property type="match status" value="1"/>
</dbReference>
<dbReference type="SUPFAM" id="SSF81383">
    <property type="entry name" value="F-box domain"/>
    <property type="match status" value="1"/>
</dbReference>
<feature type="domain" description="F-box" evidence="1">
    <location>
        <begin position="189"/>
        <end position="238"/>
    </location>
</feature>
<dbReference type="InterPro" id="IPR032675">
    <property type="entry name" value="LRR_dom_sf"/>
</dbReference>
<dbReference type="CDD" id="cd09917">
    <property type="entry name" value="F-box_SF"/>
    <property type="match status" value="1"/>
</dbReference>
<dbReference type="Pfam" id="PF00560">
    <property type="entry name" value="LRR_1"/>
    <property type="match status" value="2"/>
</dbReference>
<dbReference type="Proteomes" id="UP001472677">
    <property type="component" value="Unassembled WGS sequence"/>
</dbReference>
<dbReference type="Pfam" id="PF03478">
    <property type="entry name" value="Beta-prop_KIB1-4"/>
    <property type="match status" value="1"/>
</dbReference>
<keyword evidence="3" id="KW-1185">Reference proteome</keyword>